<evidence type="ECO:0000313" key="2">
    <source>
        <dbReference type="EMBL" id="EYF06836.1"/>
    </source>
</evidence>
<gene>
    <name evidence="2" type="ORF">CAP_1533</name>
</gene>
<reference evidence="2 3" key="1">
    <citation type="submission" date="2013-05" db="EMBL/GenBank/DDBJ databases">
        <title>Genome assembly of Chondromyces apiculatus DSM 436.</title>
        <authorList>
            <person name="Sharma G."/>
            <person name="Khatri I."/>
            <person name="Kaur C."/>
            <person name="Mayilraj S."/>
            <person name="Subramanian S."/>
        </authorList>
    </citation>
    <scope>NUCLEOTIDE SEQUENCE [LARGE SCALE GENOMIC DNA]</scope>
    <source>
        <strain evidence="2 3">DSM 436</strain>
    </source>
</reference>
<proteinExistence type="predicted"/>
<dbReference type="PANTHER" id="PTHR34107:SF4">
    <property type="entry name" value="SLL1222 PROTEIN"/>
    <property type="match status" value="1"/>
</dbReference>
<comment type="caution">
    <text evidence="2">The sequence shown here is derived from an EMBL/GenBank/DDBJ whole genome shotgun (WGS) entry which is preliminary data.</text>
</comment>
<dbReference type="RefSeq" id="WP_044239211.1">
    <property type="nucleotide sequence ID" value="NZ_ASRX01000014.1"/>
</dbReference>
<dbReference type="EMBL" id="ASRX01000014">
    <property type="protein sequence ID" value="EYF06836.1"/>
    <property type="molecule type" value="Genomic_DNA"/>
</dbReference>
<accession>A0A017TDZ2</accession>
<sequence length="195" mass="21653">MSPFASATAGPATAADLALLPEDTRFHEIVGGQLVRKASPAAEHGAAQAALAGLLFGPFNRHPGGHAPGGWWIMTEVEVELEPHEVYRPDLVGYRRATFPERPKGSPLRLRPDWVCEILSPGNPRVDTVRKMRVYHRCRIPSYWIVDPRDETLSVYRWSEPGYLALLIAERGERVRAEPFDALELSVGTLFGDDT</sequence>
<protein>
    <recommendedName>
        <fullName evidence="1">Putative restriction endonuclease domain-containing protein</fullName>
    </recommendedName>
</protein>
<dbReference type="InterPro" id="IPR011335">
    <property type="entry name" value="Restrct_endonuc-II-like"/>
</dbReference>
<dbReference type="CDD" id="cd06260">
    <property type="entry name" value="DUF820-like"/>
    <property type="match status" value="1"/>
</dbReference>
<dbReference type="Proteomes" id="UP000019678">
    <property type="component" value="Unassembled WGS sequence"/>
</dbReference>
<organism evidence="2 3">
    <name type="scientific">Chondromyces apiculatus DSM 436</name>
    <dbReference type="NCBI Taxonomy" id="1192034"/>
    <lineage>
        <taxon>Bacteria</taxon>
        <taxon>Pseudomonadati</taxon>
        <taxon>Myxococcota</taxon>
        <taxon>Polyangia</taxon>
        <taxon>Polyangiales</taxon>
        <taxon>Polyangiaceae</taxon>
        <taxon>Chondromyces</taxon>
    </lineage>
</organism>
<dbReference type="STRING" id="1192034.CAP_1533"/>
<keyword evidence="3" id="KW-1185">Reference proteome</keyword>
<dbReference type="Pfam" id="PF05685">
    <property type="entry name" value="Uma2"/>
    <property type="match status" value="1"/>
</dbReference>
<dbReference type="InterPro" id="IPR008538">
    <property type="entry name" value="Uma2"/>
</dbReference>
<dbReference type="AlphaFoldDB" id="A0A017TDZ2"/>
<feature type="domain" description="Putative restriction endonuclease" evidence="1">
    <location>
        <begin position="19"/>
        <end position="187"/>
    </location>
</feature>
<dbReference type="PANTHER" id="PTHR34107">
    <property type="entry name" value="SLL0198 PROTEIN-RELATED"/>
    <property type="match status" value="1"/>
</dbReference>
<dbReference type="eggNOG" id="COG4636">
    <property type="taxonomic scope" value="Bacteria"/>
</dbReference>
<evidence type="ECO:0000313" key="3">
    <source>
        <dbReference type="Proteomes" id="UP000019678"/>
    </source>
</evidence>
<dbReference type="Gene3D" id="3.90.1570.10">
    <property type="entry name" value="tt1808, chain A"/>
    <property type="match status" value="1"/>
</dbReference>
<dbReference type="InterPro" id="IPR012296">
    <property type="entry name" value="Nuclease_put_TT1808"/>
</dbReference>
<dbReference type="SUPFAM" id="SSF52980">
    <property type="entry name" value="Restriction endonuclease-like"/>
    <property type="match status" value="1"/>
</dbReference>
<evidence type="ECO:0000259" key="1">
    <source>
        <dbReference type="Pfam" id="PF05685"/>
    </source>
</evidence>
<name>A0A017TDZ2_9BACT</name>
<dbReference type="OrthoDB" id="5511953at2"/>